<feature type="region of interest" description="Disordered" evidence="1">
    <location>
        <begin position="1"/>
        <end position="31"/>
    </location>
</feature>
<organism evidence="2 4">
    <name type="scientific">Rotaria magnacalcarata</name>
    <dbReference type="NCBI Taxonomy" id="392030"/>
    <lineage>
        <taxon>Eukaryota</taxon>
        <taxon>Metazoa</taxon>
        <taxon>Spiralia</taxon>
        <taxon>Gnathifera</taxon>
        <taxon>Rotifera</taxon>
        <taxon>Eurotatoria</taxon>
        <taxon>Bdelloidea</taxon>
        <taxon>Philodinida</taxon>
        <taxon>Philodinidae</taxon>
        <taxon>Rotaria</taxon>
    </lineage>
</organism>
<feature type="non-terminal residue" evidence="2">
    <location>
        <position position="67"/>
    </location>
</feature>
<name>A0A8S2VXR8_9BILA</name>
<evidence type="ECO:0000256" key="1">
    <source>
        <dbReference type="SAM" id="MobiDB-lite"/>
    </source>
</evidence>
<accession>A0A8S2VXR8</accession>
<dbReference type="AlphaFoldDB" id="A0A8S2VXR8"/>
<sequence length="67" mass="7269">YSGTTTTPNGALYANGQSRANDSPQTSSRSGETIDLKLVHAVESVVIEWSHQIREVLKKDSAQPLLD</sequence>
<dbReference type="Proteomes" id="UP000676336">
    <property type="component" value="Unassembled WGS sequence"/>
</dbReference>
<evidence type="ECO:0000313" key="3">
    <source>
        <dbReference type="EMBL" id="CAF4424110.1"/>
    </source>
</evidence>
<proteinExistence type="predicted"/>
<evidence type="ECO:0000313" key="2">
    <source>
        <dbReference type="EMBL" id="CAF4423306.1"/>
    </source>
</evidence>
<gene>
    <name evidence="2" type="ORF">SMN809_LOCUS31461</name>
    <name evidence="3" type="ORF">SMN809_LOCUS31503</name>
</gene>
<evidence type="ECO:0000313" key="4">
    <source>
        <dbReference type="Proteomes" id="UP000676336"/>
    </source>
</evidence>
<dbReference type="EMBL" id="CAJOBI010063133">
    <property type="protein sequence ID" value="CAF4424110.1"/>
    <property type="molecule type" value="Genomic_DNA"/>
</dbReference>
<feature type="non-terminal residue" evidence="2">
    <location>
        <position position="1"/>
    </location>
</feature>
<reference evidence="2" key="1">
    <citation type="submission" date="2021-02" db="EMBL/GenBank/DDBJ databases">
        <authorList>
            <person name="Nowell W R."/>
        </authorList>
    </citation>
    <scope>NUCLEOTIDE SEQUENCE</scope>
</reference>
<dbReference type="EMBL" id="CAJOBI010062915">
    <property type="protein sequence ID" value="CAF4423306.1"/>
    <property type="molecule type" value="Genomic_DNA"/>
</dbReference>
<comment type="caution">
    <text evidence="2">The sequence shown here is derived from an EMBL/GenBank/DDBJ whole genome shotgun (WGS) entry which is preliminary data.</text>
</comment>
<protein>
    <submittedName>
        <fullName evidence="2">Uncharacterized protein</fullName>
    </submittedName>
</protein>